<sequence length="471" mass="53437">MGIESLISGVTNKLYNSNVVKAVSGVDYISTVYGQDFVPEYTNLEGQKKYQTKAPIPNLPKPETMFFVYFSLNPNIQTLINQKKSLIEYLTRLSAQQSSTDASESYQNSVSESKNKGFFDTISDSISDTISSVSNSLSNLKKGVTDAVSGALGLNADVDAETNADYLPDKFLLKQLSFELSKFVKTVSKPKIDIEVKQFNEYNRPRLVNEKLSYGDLNISFYDVKENPVQQFFFAYLKVINDTFLCKDYNDYNKEILLHKFDTDPTHWGWNLDSYFNFIDKISVIEMYMDKMMVYTYMNPKITSIDFGTGKIGSWAPNEINITFKFEGITNDLLDVEPYTTTFGSEESKSYLKAMINSSITGNMATFLNKRYKEGVQFTVENAVSFIKGILDAPSEERWDKFKSQLLDTARKLGFADETNFVLQVQKTIENYNESEDKGKYILKVVDDPSSIIGKITNTTNISMDSVLSLF</sequence>
<reference evidence="1" key="1">
    <citation type="journal article" date="2021" name="Proc. Natl. Acad. Sci. U.S.A.">
        <title>A Catalog of Tens of Thousands of Viruses from Human Metagenomes Reveals Hidden Associations with Chronic Diseases.</title>
        <authorList>
            <person name="Tisza M.J."/>
            <person name="Buck C.B."/>
        </authorList>
    </citation>
    <scope>NUCLEOTIDE SEQUENCE</scope>
    <source>
        <strain evidence="1">CtWb16</strain>
    </source>
</reference>
<protein>
    <submittedName>
        <fullName evidence="1">Baseplate wedge protein</fullName>
    </submittedName>
</protein>
<accession>A0A8S5T0S9</accession>
<dbReference type="EMBL" id="BK032721">
    <property type="protein sequence ID" value="DAF56643.1"/>
    <property type="molecule type" value="Genomic_DNA"/>
</dbReference>
<organism evidence="1">
    <name type="scientific">Myoviridae sp. ctWb16</name>
    <dbReference type="NCBI Taxonomy" id="2827690"/>
    <lineage>
        <taxon>Viruses</taxon>
        <taxon>Duplodnaviria</taxon>
        <taxon>Heunggongvirae</taxon>
        <taxon>Uroviricota</taxon>
        <taxon>Caudoviricetes</taxon>
    </lineage>
</organism>
<evidence type="ECO:0000313" key="1">
    <source>
        <dbReference type="EMBL" id="DAF56643.1"/>
    </source>
</evidence>
<proteinExistence type="predicted"/>
<name>A0A8S5T0S9_9CAUD</name>